<feature type="domain" description="IPT/TIG" evidence="2">
    <location>
        <begin position="714"/>
        <end position="804"/>
    </location>
</feature>
<dbReference type="InterPro" id="IPR052387">
    <property type="entry name" value="Fibrocystin"/>
</dbReference>
<keyword evidence="1" id="KW-0732">Signal</keyword>
<dbReference type="PANTHER" id="PTHR46769:SF2">
    <property type="entry name" value="FIBROCYSTIN-L ISOFORM 2 PRECURSOR-RELATED"/>
    <property type="match status" value="1"/>
</dbReference>
<dbReference type="InterPro" id="IPR014756">
    <property type="entry name" value="Ig_E-set"/>
</dbReference>
<dbReference type="EMBL" id="LCIJ01000015">
    <property type="protein sequence ID" value="KKT52571.1"/>
    <property type="molecule type" value="Genomic_DNA"/>
</dbReference>
<dbReference type="CDD" id="cd00102">
    <property type="entry name" value="IPT"/>
    <property type="match status" value="4"/>
</dbReference>
<evidence type="ECO:0000259" key="2">
    <source>
        <dbReference type="SMART" id="SM00429"/>
    </source>
</evidence>
<accession>A0A0G1HZI8</accession>
<dbReference type="SUPFAM" id="SSF63446">
    <property type="entry name" value="Type I dockerin domain"/>
    <property type="match status" value="1"/>
</dbReference>
<dbReference type="InterPro" id="IPR002909">
    <property type="entry name" value="IPT_dom"/>
</dbReference>
<sequence length="1535" mass="162308">MLLWLVDISQLMRSLLLLSHFNSVHLLLHYFPSLAITLAAVDIDQSVWYSADNGQSWDEFTTTSDIRIKRFAESTGLEGRVFGLGRTAGPNPAEEIGAIVHSELVANQLNDLEYIPLPDTYSVDSGIQKTTSGRLYAGVTPKIPSATSVAIYSASGTLGLPVYGYSIPWAKSVNNFLQTNNRIYATVSKDLAHVGTGDSLIYYKDNDDDSDWIQATFSGTTNHTAALSIAKDLAGYIYVTTDNGYIMKSQTPGGMGGSDVFDQINVPAASGLGFIHVDGYTGNLWLPLTNGTILRSVNGADFFEVNTAIDIDIAPSVLISDVITLSDGQTLWAGGFWQSGNPYKGVAWFGNAANAQTVVNNMTVPFNNLVSFSNVTVNGDFYYRISNVSNTSKFSSQVGAGNLFVQAIFYRNTNPVGFSSPILDSVTIEYDELPPPPTITDVIPNYGHVNGGNEVIIVGTDFNTNTYVVFGSNPSPLVEFVNSSLLNVIVPASTTGAGAVDVIVAEDVGNLTQSNRLVNGYTYKNVVITGIVPNYGKMAGGNEVFIEGIGFLAGGGINRVNFGAIQLLASDFTVDSDTQITATVPPGPGGLVAKVDVSVSSLAGSDVLIEGYTYVDNISSDIRVTQVVPNSGSYLGGNTVNIYGTGFDSTTFPINSVKFGVNEAISFSVKNDIYLTAVVPAGILGTQVDVIVANSDNMGVLPNGYTYMGIIVGTFRVDSVDPAKGDVAGGYPATIYGMGFTDPTVAPIVSVRFGVNEAPFTVTDNTTIAVSSVPAAAQIGFVDITVTGSGIITPAVLANGFEYVAGGIPPTITDIVPNIGPATGGTAVTITGTNFVSGATVTFGGTAAIVTFVSSTQLDIVTPVHTAGSVDVTVTNPDSQADTLVNGYTYLPAGNLFTIALNPDHGPATGGTLVNITPTNNINFGVSQGTGQVIFGAKSAGVIFWSDTLIRAIAPSGNGAVGVHVVTDAGSTSEDATYTYDSILTTPKTVRYLSPVYSVTEMIRLDSIAILAEDYPTNNNGGWVQVAVGLFAADGITPIFVGDDGLGTGYFVMTENSQDNLDKLMALNADPSFVNVRALRFRIFMYTPDNSLTIIDQPWVESVALDYTLASGEIGTITFATTETAPYAKYLPNDTNTPISYDLIATADLSANDPTFQNMIIGISWLDSPPVGLHAWVEVVPGYENNIITEFGYGAVVPFKIFLSTGMGINLLEGSYRFQVTGRLGGNTAITLTSSPEGTILTGSVAPDDFNLVMVEPIDQSTQANGVVTYTATIIYGASFTDNVVVDVDDLISKFGTDISSTDIIYGEIISNQQSVVITINISANPTNLDTPITFAVKGTAGTIVHTADASLTILSTISDAIMISLTIPTEDIPNTTLPSLFTLNLYPAGAATKDDYDLSLTNLAPTAVVGQIITIDVPVAKVLLTDGATYTVYARSTRHFWTQADNAGQLTIDLEQTTPHAVSFPQMTAGDIFPDNLINSIDVGYAVNQWFKSYPEEPDPAFLISDMNNDNFINSIDVGFLVNNWFEGGDPFFN</sequence>
<feature type="domain" description="IPT/TIG" evidence="2">
    <location>
        <begin position="436"/>
        <end position="524"/>
    </location>
</feature>
<name>A0A0G1HZI8_UNCK3</name>
<dbReference type="PATRIC" id="fig|1620410.3.peg.264"/>
<dbReference type="SUPFAM" id="SSF81296">
    <property type="entry name" value="E set domains"/>
    <property type="match status" value="5"/>
</dbReference>
<reference evidence="3 4" key="1">
    <citation type="journal article" date="2015" name="Nature">
        <title>rRNA introns, odd ribosomes, and small enigmatic genomes across a large radiation of phyla.</title>
        <authorList>
            <person name="Brown C.T."/>
            <person name="Hug L.A."/>
            <person name="Thomas B.C."/>
            <person name="Sharon I."/>
            <person name="Castelle C.J."/>
            <person name="Singh A."/>
            <person name="Wilkins M.J."/>
            <person name="Williams K.H."/>
            <person name="Banfield J.F."/>
        </authorList>
    </citation>
    <scope>NUCLEOTIDE SEQUENCE [LARGE SCALE GENOMIC DNA]</scope>
</reference>
<proteinExistence type="predicted"/>
<gene>
    <name evidence="3" type="ORF">VE96_C0015G0004</name>
</gene>
<evidence type="ECO:0000313" key="4">
    <source>
        <dbReference type="Proteomes" id="UP000034752"/>
    </source>
</evidence>
<comment type="caution">
    <text evidence="3">The sequence shown here is derived from an EMBL/GenBank/DDBJ whole genome shotgun (WGS) entry which is preliminary data.</text>
</comment>
<protein>
    <submittedName>
        <fullName evidence="3">Ig family protein</fullName>
    </submittedName>
</protein>
<dbReference type="PANTHER" id="PTHR46769">
    <property type="entry name" value="POLYCYSTIC KIDNEY AND HEPATIC DISEASE 1 (AUTOSOMAL RECESSIVE)-LIKE 1"/>
    <property type="match status" value="1"/>
</dbReference>
<dbReference type="CDD" id="cd00603">
    <property type="entry name" value="IPT_PCSR"/>
    <property type="match status" value="2"/>
</dbReference>
<dbReference type="GO" id="GO:0000272">
    <property type="term" value="P:polysaccharide catabolic process"/>
    <property type="evidence" value="ECO:0007669"/>
    <property type="project" value="InterPro"/>
</dbReference>
<dbReference type="Pfam" id="PF01833">
    <property type="entry name" value="TIG"/>
    <property type="match status" value="6"/>
</dbReference>
<dbReference type="Gene3D" id="2.60.40.10">
    <property type="entry name" value="Immunoglobulins"/>
    <property type="match status" value="6"/>
</dbReference>
<feature type="domain" description="IPT/TIG" evidence="2">
    <location>
        <begin position="525"/>
        <end position="615"/>
    </location>
</feature>
<feature type="domain" description="IPT/TIG" evidence="2">
    <location>
        <begin position="621"/>
        <end position="708"/>
    </location>
</feature>
<evidence type="ECO:0000256" key="1">
    <source>
        <dbReference type="ARBA" id="ARBA00022729"/>
    </source>
</evidence>
<dbReference type="InterPro" id="IPR013783">
    <property type="entry name" value="Ig-like_fold"/>
</dbReference>
<feature type="domain" description="IPT/TIG" evidence="2">
    <location>
        <begin position="809"/>
        <end position="891"/>
    </location>
</feature>
<dbReference type="Proteomes" id="UP000034752">
    <property type="component" value="Unassembled WGS sequence"/>
</dbReference>
<dbReference type="InterPro" id="IPR036439">
    <property type="entry name" value="Dockerin_dom_sf"/>
</dbReference>
<organism evidence="3 4">
    <name type="scientific">candidate division Kazan bacterium GW2011_GWA1_44_22</name>
    <dbReference type="NCBI Taxonomy" id="1620410"/>
    <lineage>
        <taxon>Bacteria</taxon>
        <taxon>Bacteria division Kazan-3B-28</taxon>
    </lineage>
</organism>
<dbReference type="Gene3D" id="2.60.40.4130">
    <property type="match status" value="1"/>
</dbReference>
<dbReference type="SMART" id="SM00429">
    <property type="entry name" value="IPT"/>
    <property type="match status" value="5"/>
</dbReference>
<evidence type="ECO:0000313" key="3">
    <source>
        <dbReference type="EMBL" id="KKT52571.1"/>
    </source>
</evidence>